<accession>A0A931FIN9</accession>
<protein>
    <submittedName>
        <fullName evidence="1">Uncharacterized protein</fullName>
    </submittedName>
</protein>
<dbReference type="EMBL" id="JADQDP010000002">
    <property type="protein sequence ID" value="MBF9142197.1"/>
    <property type="molecule type" value="Genomic_DNA"/>
</dbReference>
<keyword evidence="2" id="KW-1185">Reference proteome</keyword>
<sequence>MNSNLLTVARLAVLIKYGWDLRHFYKRSSAEEQALIEGLDWNAMAELLEDLKRYHRQLVSPEYATKIHAELLAVCADEETAQTFIGYASTL</sequence>
<proteinExistence type="predicted"/>
<evidence type="ECO:0000313" key="1">
    <source>
        <dbReference type="EMBL" id="MBF9142197.1"/>
    </source>
</evidence>
<name>A0A931FIN9_9BACT</name>
<dbReference type="AlphaFoldDB" id="A0A931FIN9"/>
<evidence type="ECO:0000313" key="2">
    <source>
        <dbReference type="Proteomes" id="UP000645610"/>
    </source>
</evidence>
<comment type="caution">
    <text evidence="1">The sequence shown here is derived from an EMBL/GenBank/DDBJ whole genome shotgun (WGS) entry which is preliminary data.</text>
</comment>
<gene>
    <name evidence="1" type="ORF">I2I01_11155</name>
</gene>
<dbReference type="RefSeq" id="WP_196286515.1">
    <property type="nucleotide sequence ID" value="NZ_JADQDP010000002.1"/>
</dbReference>
<reference evidence="1 2" key="1">
    <citation type="submission" date="2020-11" db="EMBL/GenBank/DDBJ databases">
        <authorList>
            <person name="Kim M.K."/>
        </authorList>
    </citation>
    <scope>NUCLEOTIDE SEQUENCE [LARGE SCALE GENOMIC DNA]</scope>
    <source>
        <strain evidence="1 2">BT439</strain>
    </source>
</reference>
<dbReference type="Proteomes" id="UP000645610">
    <property type="component" value="Unassembled WGS sequence"/>
</dbReference>
<organism evidence="1 2">
    <name type="scientific">Hymenobacter properus</name>
    <dbReference type="NCBI Taxonomy" id="2791026"/>
    <lineage>
        <taxon>Bacteria</taxon>
        <taxon>Pseudomonadati</taxon>
        <taxon>Bacteroidota</taxon>
        <taxon>Cytophagia</taxon>
        <taxon>Cytophagales</taxon>
        <taxon>Hymenobacteraceae</taxon>
        <taxon>Hymenobacter</taxon>
    </lineage>
</organism>